<dbReference type="SMART" id="SM00953">
    <property type="entry name" value="RES"/>
    <property type="match status" value="1"/>
</dbReference>
<evidence type="ECO:0000313" key="2">
    <source>
        <dbReference type="EMBL" id="MDO1451318.1"/>
    </source>
</evidence>
<dbReference type="EMBL" id="JAUKPO010000052">
    <property type="protein sequence ID" value="MDO1451318.1"/>
    <property type="molecule type" value="Genomic_DNA"/>
</dbReference>
<keyword evidence="3" id="KW-1185">Reference proteome</keyword>
<name>A0ABT8RJA4_9BACT</name>
<dbReference type="Pfam" id="PF08808">
    <property type="entry name" value="RES"/>
    <property type="match status" value="1"/>
</dbReference>
<organism evidence="2 3">
    <name type="scientific">Rhodocytophaga aerolata</name>
    <dbReference type="NCBI Taxonomy" id="455078"/>
    <lineage>
        <taxon>Bacteria</taxon>
        <taxon>Pseudomonadati</taxon>
        <taxon>Bacteroidota</taxon>
        <taxon>Cytophagia</taxon>
        <taxon>Cytophagales</taxon>
        <taxon>Rhodocytophagaceae</taxon>
        <taxon>Rhodocytophaga</taxon>
    </lineage>
</organism>
<reference evidence="2" key="1">
    <citation type="submission" date="2023-07" db="EMBL/GenBank/DDBJ databases">
        <title>The genome sequence of Rhodocytophaga aerolata KACC 12507.</title>
        <authorList>
            <person name="Zhang X."/>
        </authorList>
    </citation>
    <scope>NUCLEOTIDE SEQUENCE</scope>
    <source>
        <strain evidence="2">KACC 12507</strain>
    </source>
</reference>
<protein>
    <submittedName>
        <fullName evidence="2">RES family NAD+ phosphorylase</fullName>
    </submittedName>
</protein>
<sequence>MPYAYRICLTKYADKLFASGYSNRWNSKGNLVIYAAENRSLACLENVVHRGGEGLNGQYSVLIIDIHEQVQIEQISLEELPSDWYRKASYPACQQIGDAWYNKGVSAVLKVPSSIVPKESVYVINTRHQDFLEGRIRLLAREPFRFDPRIKSDDPENMQ</sequence>
<accession>A0ABT8RJA4</accession>
<dbReference type="Proteomes" id="UP001168528">
    <property type="component" value="Unassembled WGS sequence"/>
</dbReference>
<dbReference type="RefSeq" id="WP_302042117.1">
    <property type="nucleotide sequence ID" value="NZ_JAUKPO010000052.1"/>
</dbReference>
<proteinExistence type="predicted"/>
<evidence type="ECO:0000259" key="1">
    <source>
        <dbReference type="SMART" id="SM00953"/>
    </source>
</evidence>
<gene>
    <name evidence="2" type="ORF">Q0590_33900</name>
</gene>
<evidence type="ECO:0000313" key="3">
    <source>
        <dbReference type="Proteomes" id="UP001168528"/>
    </source>
</evidence>
<comment type="caution">
    <text evidence="2">The sequence shown here is derived from an EMBL/GenBank/DDBJ whole genome shotgun (WGS) entry which is preliminary data.</text>
</comment>
<dbReference type="InterPro" id="IPR014914">
    <property type="entry name" value="RES_dom"/>
</dbReference>
<feature type="domain" description="RES" evidence="1">
    <location>
        <begin position="12"/>
        <end position="138"/>
    </location>
</feature>